<name>A0AAZ3QK77_ONCTS</name>
<proteinExistence type="predicted"/>
<dbReference type="PANTHER" id="PTHR33332">
    <property type="entry name" value="REVERSE TRANSCRIPTASE DOMAIN-CONTAINING PROTEIN"/>
    <property type="match status" value="1"/>
</dbReference>
<protein>
    <recommendedName>
        <fullName evidence="2">Reverse transcriptase domain-containing protein</fullName>
    </recommendedName>
</protein>
<dbReference type="Ensembl" id="ENSOTST00005136287.1">
    <property type="protein sequence ID" value="ENSOTSP00005128983.1"/>
    <property type="gene ID" value="ENSOTSG00005059014.1"/>
</dbReference>
<dbReference type="Pfam" id="PF00078">
    <property type="entry name" value="RVT_1"/>
    <property type="match status" value="1"/>
</dbReference>
<dbReference type="GeneTree" id="ENSGT01060000248530"/>
<feature type="domain" description="Reverse transcriptase" evidence="2">
    <location>
        <begin position="1"/>
        <end position="170"/>
    </location>
</feature>
<dbReference type="Proteomes" id="UP000694402">
    <property type="component" value="Unassembled WGS sequence"/>
</dbReference>
<keyword evidence="1" id="KW-0812">Transmembrane</keyword>
<evidence type="ECO:0000313" key="3">
    <source>
        <dbReference type="Ensembl" id="ENSOTSP00005128983.1"/>
    </source>
</evidence>
<organism evidence="3 4">
    <name type="scientific">Oncorhynchus tshawytscha</name>
    <name type="common">Chinook salmon</name>
    <name type="synonym">Salmo tshawytscha</name>
    <dbReference type="NCBI Taxonomy" id="74940"/>
    <lineage>
        <taxon>Eukaryota</taxon>
        <taxon>Metazoa</taxon>
        <taxon>Chordata</taxon>
        <taxon>Craniata</taxon>
        <taxon>Vertebrata</taxon>
        <taxon>Euteleostomi</taxon>
        <taxon>Actinopterygii</taxon>
        <taxon>Neopterygii</taxon>
        <taxon>Teleostei</taxon>
        <taxon>Protacanthopterygii</taxon>
        <taxon>Salmoniformes</taxon>
        <taxon>Salmonidae</taxon>
        <taxon>Salmoninae</taxon>
        <taxon>Oncorhynchus</taxon>
    </lineage>
</organism>
<keyword evidence="1" id="KW-0472">Membrane</keyword>
<feature type="transmembrane region" description="Helical" evidence="1">
    <location>
        <begin position="12"/>
        <end position="29"/>
    </location>
</feature>
<reference evidence="3" key="3">
    <citation type="submission" date="2025-09" db="UniProtKB">
        <authorList>
            <consortium name="Ensembl"/>
        </authorList>
    </citation>
    <scope>IDENTIFICATION</scope>
</reference>
<evidence type="ECO:0000313" key="4">
    <source>
        <dbReference type="Proteomes" id="UP000694402"/>
    </source>
</evidence>
<accession>A0AAZ3QK77</accession>
<evidence type="ECO:0000259" key="2">
    <source>
        <dbReference type="PROSITE" id="PS50878"/>
    </source>
</evidence>
<keyword evidence="4" id="KW-1185">Reference proteome</keyword>
<reference evidence="4" key="1">
    <citation type="journal article" date="2018" name="PLoS ONE">
        <title>Chinook salmon (Oncorhynchus tshawytscha) genome and transcriptome.</title>
        <authorList>
            <person name="Christensen K.A."/>
            <person name="Leong J.S."/>
            <person name="Sakhrani D."/>
            <person name="Biagi C.A."/>
            <person name="Minkley D.R."/>
            <person name="Withler R.E."/>
            <person name="Rondeau E.B."/>
            <person name="Koop B.F."/>
            <person name="Devlin R.H."/>
        </authorList>
    </citation>
    <scope>NUCLEOTIDE SEQUENCE [LARGE SCALE GENOMIC DNA]</scope>
</reference>
<dbReference type="InterPro" id="IPR000477">
    <property type="entry name" value="RT_dom"/>
</dbReference>
<dbReference type="PROSITE" id="PS50878">
    <property type="entry name" value="RT_POL"/>
    <property type="match status" value="1"/>
</dbReference>
<evidence type="ECO:0000256" key="1">
    <source>
        <dbReference type="SAM" id="Phobius"/>
    </source>
</evidence>
<reference evidence="3" key="2">
    <citation type="submission" date="2025-08" db="UniProtKB">
        <authorList>
            <consortium name="Ensembl"/>
        </authorList>
    </citation>
    <scope>IDENTIFICATION</scope>
</reference>
<keyword evidence="1" id="KW-1133">Transmembrane helix</keyword>
<sequence length="173" mass="19590">MTDQWLNAMDNGRFVGVLFLDFSAAFYLVDHEIILTKLMHYGFKEVALNWVQSYLTDRKQSTYINGSFSSPNVLNCGIPQGSCLGPLLYLIYTNDLPYALVETQATIFADDTTIYAARQSVQQVQQALQGDLEIIRKWVCQNKLALNTKKTKVMLVCSSRKRPKQHGIQLSMG</sequence>
<dbReference type="AlphaFoldDB" id="A0AAZ3QK77"/>